<proteinExistence type="predicted"/>
<accession>A0A978UWG9</accession>
<feature type="region of interest" description="Disordered" evidence="1">
    <location>
        <begin position="49"/>
        <end position="99"/>
    </location>
</feature>
<sequence>MSVLASPLEPLAFDFVSFGFFTFVNNLWTWLALITAALSFWRLRAAGSNSSSSSSSLDSSESSNGSTPPLAENTVPEKEPTTTSSPAAAPVAWAVPSRSSEDHEGVVTKGIKFTVYYENDDEEEEEEGDGELTVTEEKEMVEVDGGGEWWESWERMLKMRSGEICWYRYQDMTEINGNVVRLWDACRRIRPDRDSCRISKNCVVW</sequence>
<reference evidence="3" key="1">
    <citation type="journal article" date="2021" name="Front. Plant Sci.">
        <title>Chromosome-Scale Genome Assembly for Chinese Sour Jujube and Insights Into Its Genome Evolution and Domestication Signature.</title>
        <authorList>
            <person name="Shen L.-Y."/>
            <person name="Luo H."/>
            <person name="Wang X.-L."/>
            <person name="Wang X.-M."/>
            <person name="Qiu X.-J."/>
            <person name="Liu H."/>
            <person name="Zhou S.-S."/>
            <person name="Jia K.-H."/>
            <person name="Nie S."/>
            <person name="Bao Y.-T."/>
            <person name="Zhang R.-G."/>
            <person name="Yun Q.-Z."/>
            <person name="Chai Y.-H."/>
            <person name="Lu J.-Y."/>
            <person name="Li Y."/>
            <person name="Zhao S.-W."/>
            <person name="Mao J.-F."/>
            <person name="Jia S.-G."/>
            <person name="Mao Y.-M."/>
        </authorList>
    </citation>
    <scope>NUCLEOTIDE SEQUENCE</scope>
    <source>
        <strain evidence="3">AT0</strain>
        <tissue evidence="3">Leaf</tissue>
    </source>
</reference>
<evidence type="ECO:0000313" key="3">
    <source>
        <dbReference type="EMBL" id="KAH7519335.1"/>
    </source>
</evidence>
<dbReference type="OrthoDB" id="1921606at2759"/>
<organism evidence="3 4">
    <name type="scientific">Ziziphus jujuba var. spinosa</name>
    <dbReference type="NCBI Taxonomy" id="714518"/>
    <lineage>
        <taxon>Eukaryota</taxon>
        <taxon>Viridiplantae</taxon>
        <taxon>Streptophyta</taxon>
        <taxon>Embryophyta</taxon>
        <taxon>Tracheophyta</taxon>
        <taxon>Spermatophyta</taxon>
        <taxon>Magnoliopsida</taxon>
        <taxon>eudicotyledons</taxon>
        <taxon>Gunneridae</taxon>
        <taxon>Pentapetalae</taxon>
        <taxon>rosids</taxon>
        <taxon>fabids</taxon>
        <taxon>Rosales</taxon>
        <taxon>Rhamnaceae</taxon>
        <taxon>Paliureae</taxon>
        <taxon>Ziziphus</taxon>
    </lineage>
</organism>
<comment type="caution">
    <text evidence="3">The sequence shown here is derived from an EMBL/GenBank/DDBJ whole genome shotgun (WGS) entry which is preliminary data.</text>
</comment>
<evidence type="ECO:0000256" key="2">
    <source>
        <dbReference type="SAM" id="Phobius"/>
    </source>
</evidence>
<dbReference type="PANTHER" id="PTHR36369">
    <property type="entry name" value="TRANSMEMBRANE PROTEIN"/>
    <property type="match status" value="1"/>
</dbReference>
<protein>
    <submittedName>
        <fullName evidence="3">Uncharacterized protein</fullName>
    </submittedName>
</protein>
<keyword evidence="2" id="KW-1133">Transmembrane helix</keyword>
<keyword evidence="2" id="KW-0812">Transmembrane</keyword>
<dbReference type="EMBL" id="JAEACU010000008">
    <property type="protein sequence ID" value="KAH7519335.1"/>
    <property type="molecule type" value="Genomic_DNA"/>
</dbReference>
<dbReference type="PANTHER" id="PTHR36369:SF1">
    <property type="entry name" value="TRANSMEMBRANE PROTEIN"/>
    <property type="match status" value="1"/>
</dbReference>
<dbReference type="Proteomes" id="UP000813462">
    <property type="component" value="Unassembled WGS sequence"/>
</dbReference>
<keyword evidence="2" id="KW-0472">Membrane</keyword>
<evidence type="ECO:0000313" key="4">
    <source>
        <dbReference type="Proteomes" id="UP000813462"/>
    </source>
</evidence>
<feature type="compositionally biased region" description="Low complexity" evidence="1">
    <location>
        <begin position="81"/>
        <end position="98"/>
    </location>
</feature>
<feature type="compositionally biased region" description="Low complexity" evidence="1">
    <location>
        <begin position="49"/>
        <end position="66"/>
    </location>
</feature>
<gene>
    <name evidence="3" type="ORF">FEM48_Zijuj08G0025300</name>
</gene>
<feature type="transmembrane region" description="Helical" evidence="2">
    <location>
        <begin position="20"/>
        <end position="41"/>
    </location>
</feature>
<name>A0A978UWG9_ZIZJJ</name>
<evidence type="ECO:0000256" key="1">
    <source>
        <dbReference type="SAM" id="MobiDB-lite"/>
    </source>
</evidence>
<dbReference type="AlphaFoldDB" id="A0A978UWG9"/>